<accession>C4Z5J3</accession>
<reference evidence="2 3" key="1">
    <citation type="journal article" date="2009" name="Proc. Natl. Acad. Sci. U.S.A.">
        <title>Characterizing a model human gut microbiota composed of members of its two dominant bacterial phyla.</title>
        <authorList>
            <person name="Mahowald M.A."/>
            <person name="Rey F.E."/>
            <person name="Seedorf H."/>
            <person name="Turnbaugh P.J."/>
            <person name="Fulton R.S."/>
            <person name="Wollam A."/>
            <person name="Shah N."/>
            <person name="Wang C."/>
            <person name="Magrini V."/>
            <person name="Wilson R.K."/>
            <person name="Cantarel B.L."/>
            <person name="Coutinho P.M."/>
            <person name="Henrissat B."/>
            <person name="Crock L.W."/>
            <person name="Russell A."/>
            <person name="Verberkmoes N.C."/>
            <person name="Hettich R.L."/>
            <person name="Gordon J.I."/>
        </authorList>
    </citation>
    <scope>NUCLEOTIDE SEQUENCE [LARGE SCALE GENOMIC DNA]</scope>
    <source>
        <strain evidence="3">ATCC 27750 / DSM 3376 / VPI C15-48 / C15-B4</strain>
    </source>
</reference>
<organism evidence="2 3">
    <name type="scientific">Lachnospira eligens (strain ATCC 27750 / DSM 3376 / VPI C15-48 / C15-B4)</name>
    <name type="common">Eubacterium eligens</name>
    <dbReference type="NCBI Taxonomy" id="515620"/>
    <lineage>
        <taxon>Bacteria</taxon>
        <taxon>Bacillati</taxon>
        <taxon>Bacillota</taxon>
        <taxon>Clostridia</taxon>
        <taxon>Lachnospirales</taxon>
        <taxon>Lachnospiraceae</taxon>
        <taxon>Lachnospira</taxon>
    </lineage>
</organism>
<evidence type="ECO:0000256" key="1">
    <source>
        <dbReference type="SAM" id="MobiDB-lite"/>
    </source>
</evidence>
<evidence type="ECO:0000313" key="3">
    <source>
        <dbReference type="Proteomes" id="UP000001476"/>
    </source>
</evidence>
<sequence>MKFKYYMRGFGAGLIAATIILMIAGKVDDNNKSLSADKKQTDSTGSVIAFTTESSTEDKSQSETEEQTETQKQENTSTKEIIISETKATHVAEENTTQRPTVRITTGDGSGETELIFSGVYTAAQAADILFDAGIITDKTEFYTYMYTTGYDKKMRDGTYRLKPGDSYETIAKTITQTK</sequence>
<name>C4Z5J3_LACE2</name>
<dbReference type="GeneID" id="41355582"/>
<feature type="region of interest" description="Disordered" evidence="1">
    <location>
        <begin position="45"/>
        <end position="79"/>
    </location>
</feature>
<dbReference type="KEGG" id="eel:EUBELI_00844"/>
<dbReference type="STRING" id="515620.EUBELI_00844"/>
<protein>
    <recommendedName>
        <fullName evidence="4">YceG-like family</fullName>
    </recommendedName>
</protein>
<dbReference type="RefSeq" id="WP_012739088.1">
    <property type="nucleotide sequence ID" value="NC_012778.1"/>
</dbReference>
<dbReference type="EMBL" id="CP001104">
    <property type="protein sequence ID" value="ACR71852.1"/>
    <property type="molecule type" value="Genomic_DNA"/>
</dbReference>
<keyword evidence="3" id="KW-1185">Reference proteome</keyword>
<dbReference type="Gene3D" id="3.30.1490.480">
    <property type="entry name" value="Endolytic murein transglycosylase"/>
    <property type="match status" value="1"/>
</dbReference>
<dbReference type="Proteomes" id="UP000001476">
    <property type="component" value="Chromosome"/>
</dbReference>
<evidence type="ECO:0000313" key="2">
    <source>
        <dbReference type="EMBL" id="ACR71852.1"/>
    </source>
</evidence>
<dbReference type="eggNOG" id="COG1559">
    <property type="taxonomic scope" value="Bacteria"/>
</dbReference>
<proteinExistence type="predicted"/>
<dbReference type="HOGENOM" id="CLU_093084_0_0_9"/>
<dbReference type="AlphaFoldDB" id="C4Z5J3"/>
<evidence type="ECO:0008006" key="4">
    <source>
        <dbReference type="Google" id="ProtNLM"/>
    </source>
</evidence>
<gene>
    <name evidence="2" type="ordered locus">EUBELI_00844</name>
</gene>